<dbReference type="EMBL" id="SLWB01000004">
    <property type="protein sequence ID" value="TCN70190.1"/>
    <property type="molecule type" value="Genomic_DNA"/>
</dbReference>
<dbReference type="RefSeq" id="WP_131838745.1">
    <property type="nucleotide sequence ID" value="NZ_SLWB01000004.1"/>
</dbReference>
<reference evidence="2 3" key="1">
    <citation type="submission" date="2019-03" db="EMBL/GenBank/DDBJ databases">
        <title>Genomic Encyclopedia of Archaeal and Bacterial Type Strains, Phase II (KMG-II): from individual species to whole genera.</title>
        <authorList>
            <person name="Goeker M."/>
        </authorList>
    </citation>
    <scope>NUCLEOTIDE SEQUENCE [LARGE SCALE GENOMIC DNA]</scope>
    <source>
        <strain evidence="2 3">RL-C</strain>
    </source>
</reference>
<feature type="transmembrane region" description="Helical" evidence="1">
    <location>
        <begin position="51"/>
        <end position="71"/>
    </location>
</feature>
<protein>
    <recommendedName>
        <fullName evidence="4">ABC-2 family transporter</fullName>
    </recommendedName>
</protein>
<keyword evidence="1" id="KW-1133">Transmembrane helix</keyword>
<dbReference type="AlphaFoldDB" id="A0A4V2RQ48"/>
<gene>
    <name evidence="2" type="ORF">CLV25_104145</name>
</gene>
<evidence type="ECO:0008006" key="4">
    <source>
        <dbReference type="Google" id="ProtNLM"/>
    </source>
</evidence>
<keyword evidence="1" id="KW-0472">Membrane</keyword>
<name>A0A4V2RQ48_9BACT</name>
<dbReference type="Proteomes" id="UP000294830">
    <property type="component" value="Unassembled WGS sequence"/>
</dbReference>
<dbReference type="OrthoDB" id="1523880at2"/>
<comment type="caution">
    <text evidence="2">The sequence shown here is derived from an EMBL/GenBank/DDBJ whole genome shotgun (WGS) entry which is preliminary data.</text>
</comment>
<feature type="transmembrane region" description="Helical" evidence="1">
    <location>
        <begin position="150"/>
        <end position="169"/>
    </location>
</feature>
<accession>A0A4V2RQ48</accession>
<keyword evidence="1" id="KW-0812">Transmembrane</keyword>
<feature type="transmembrane region" description="Helical" evidence="1">
    <location>
        <begin position="176"/>
        <end position="195"/>
    </location>
</feature>
<feature type="transmembrane region" description="Helical" evidence="1">
    <location>
        <begin position="229"/>
        <end position="246"/>
    </location>
</feature>
<evidence type="ECO:0000256" key="1">
    <source>
        <dbReference type="SAM" id="Phobius"/>
    </source>
</evidence>
<feature type="transmembrane region" description="Helical" evidence="1">
    <location>
        <begin position="101"/>
        <end position="128"/>
    </location>
</feature>
<feature type="transmembrane region" description="Helical" evidence="1">
    <location>
        <begin position="26"/>
        <end position="45"/>
    </location>
</feature>
<organism evidence="2 3">
    <name type="scientific">Acetobacteroides hydrogenigenes</name>
    <dbReference type="NCBI Taxonomy" id="979970"/>
    <lineage>
        <taxon>Bacteria</taxon>
        <taxon>Pseudomonadati</taxon>
        <taxon>Bacteroidota</taxon>
        <taxon>Bacteroidia</taxon>
        <taxon>Bacteroidales</taxon>
        <taxon>Rikenellaceae</taxon>
        <taxon>Acetobacteroides</taxon>
    </lineage>
</organism>
<keyword evidence="3" id="KW-1185">Reference proteome</keyword>
<evidence type="ECO:0000313" key="2">
    <source>
        <dbReference type="EMBL" id="TCN70190.1"/>
    </source>
</evidence>
<evidence type="ECO:0000313" key="3">
    <source>
        <dbReference type="Proteomes" id="UP000294830"/>
    </source>
</evidence>
<sequence>MKSNIFDFNRFGLLVRKRFLDSKSSTIYEILGLAAVLAIIFGLIATTGSILIVHQTGVLGVGIVILGIVYADRAFSETKGKLKGMAFLATPASQLEKLLNAILYTSVLFPIVFSLIFLAVDGLFYAAANATGIFSMENIFSIDGLNFAETIRNILIVQSVYMLGSIWFGKRSLLKTTLAVVLFYGVIFAVAGIIIRMNYELLKTFSESSNGVNVHWDGNDIIRGQFMKPALWLLPPFFWTVAYFRLSEKQI</sequence>
<proteinExistence type="predicted"/>